<feature type="region of interest" description="Disordered" evidence="5">
    <location>
        <begin position="689"/>
        <end position="746"/>
    </location>
</feature>
<feature type="compositionally biased region" description="Acidic residues" evidence="5">
    <location>
        <begin position="30"/>
        <end position="41"/>
    </location>
</feature>
<comment type="similarity">
    <text evidence="1">Belongs to the WD repeat WDR48 family.</text>
</comment>
<organism evidence="6 7">
    <name type="scientific">Phlebiopsis gigantea (strain 11061_1 CR5-6)</name>
    <name type="common">White-rot fungus</name>
    <name type="synonym">Peniophora gigantea</name>
    <dbReference type="NCBI Taxonomy" id="745531"/>
    <lineage>
        <taxon>Eukaryota</taxon>
        <taxon>Fungi</taxon>
        <taxon>Dikarya</taxon>
        <taxon>Basidiomycota</taxon>
        <taxon>Agaricomycotina</taxon>
        <taxon>Agaricomycetes</taxon>
        <taxon>Polyporales</taxon>
        <taxon>Phanerochaetaceae</taxon>
        <taxon>Phlebiopsis</taxon>
    </lineage>
</organism>
<dbReference type="Pfam" id="PF00400">
    <property type="entry name" value="WD40"/>
    <property type="match status" value="5"/>
</dbReference>
<dbReference type="Gene3D" id="2.130.10.10">
    <property type="entry name" value="YVTN repeat-like/Quinoprotein amine dehydrogenase"/>
    <property type="match status" value="2"/>
</dbReference>
<feature type="compositionally biased region" description="Basic and acidic residues" evidence="5">
    <location>
        <begin position="594"/>
        <end position="603"/>
    </location>
</feature>
<gene>
    <name evidence="6" type="ORF">PHLGIDRAFT_108135</name>
</gene>
<dbReference type="PRINTS" id="PR00320">
    <property type="entry name" value="GPROTEINBRPT"/>
</dbReference>
<feature type="region of interest" description="Disordered" evidence="5">
    <location>
        <begin position="27"/>
        <end position="76"/>
    </location>
</feature>
<evidence type="ECO:0000313" key="6">
    <source>
        <dbReference type="EMBL" id="KIP05524.1"/>
    </source>
</evidence>
<dbReference type="HOGENOM" id="CLU_002197_1_0_1"/>
<dbReference type="EMBL" id="KN840541">
    <property type="protein sequence ID" value="KIP05524.1"/>
    <property type="molecule type" value="Genomic_DNA"/>
</dbReference>
<dbReference type="GO" id="GO:0043130">
    <property type="term" value="F:ubiquitin binding"/>
    <property type="evidence" value="ECO:0007669"/>
    <property type="project" value="TreeGrafter"/>
</dbReference>
<dbReference type="SMART" id="SM00320">
    <property type="entry name" value="WD40"/>
    <property type="match status" value="7"/>
</dbReference>
<dbReference type="PROSITE" id="PS50294">
    <property type="entry name" value="WD_REPEATS_REGION"/>
    <property type="match status" value="4"/>
</dbReference>
<evidence type="ECO:0000256" key="3">
    <source>
        <dbReference type="ARBA" id="ARBA00022737"/>
    </source>
</evidence>
<feature type="compositionally biased region" description="Basic and acidic residues" evidence="5">
    <location>
        <begin position="689"/>
        <end position="698"/>
    </location>
</feature>
<feature type="region of interest" description="Disordered" evidence="5">
    <location>
        <begin position="372"/>
        <end position="406"/>
    </location>
</feature>
<evidence type="ECO:0000256" key="5">
    <source>
        <dbReference type="SAM" id="MobiDB-lite"/>
    </source>
</evidence>
<dbReference type="PROSITE" id="PS50082">
    <property type="entry name" value="WD_REPEATS_2"/>
    <property type="match status" value="4"/>
</dbReference>
<feature type="compositionally biased region" description="Basic and acidic residues" evidence="5">
    <location>
        <begin position="66"/>
        <end position="76"/>
    </location>
</feature>
<dbReference type="InterPro" id="IPR051246">
    <property type="entry name" value="WDR48"/>
</dbReference>
<sequence>MKKRTQRYGVWEDGMRRSVGQWEIMTGWADEIEEDEHEDAEELRSDGDILGEVQDSSGRRRRRRPRPEDGIPHEEQWETDLEAFQPRQMSQFRQSVQAHTDWVNDIVLCNYSQTVVTASSDGSVKAWSPYSPSASEPSVIGTHDDYVRSLAYCRDRQWLASGSFDRTIKLWDPTRTTQDPLTTLHPPDALGPKSSIYALATDPYGSVIASGSPERVVRMWDPRSGKRVSKLVGHTDNIRAILISEDARYLLTGSADASVKLWSLATQRCLHTFTHHTDSVWSLFSNHPSLEIFYSGDRSGLVCKVDVEGCTDISEGECVLIAQESDRSSPKSTEGINKIVAMDDNLLWTASGSSSIKRWRVPARRAARALALGSGSNDNLSTTSPADSPRETSRHPHTMTKVDALDADREGDETWYGLPFDSLVKLTSPNEGFAGFGAVPRGRDPEVATLYSAASVMSVPRLARSPLQTVFSATSIVPRSTSPLYDDSAHPRLAGEETTLHPRRTARLEFEEREIAADAVPLHTIPDEVVHGEHGLVRCAMLNDRIHALTVDTEGGVAVWDVVRGTCVGRFPAEDVAEASFCGGSTSGNGSASEGKEVERSPREAIETVKERIEGEAVVASWASVDTKTGLLSVHLNERCFEAEIYADEAGFGADRHFSDEIRLNVGKWVLRNLFIHFIRDQQRSAARRAREVSSHDGHRLHRTPPGHIDLATHSPEKRARSSSDLSRKSPTQAKSAVVISSPNMAPAVTPNVSNLPRTSPLLPAMIPINTSLRDPTLSPIPQSPFSADNTPMPRRSTTVDSSSPPTRENDYFSMRARRPSVSQVAPATPAVPVPSSPDDFGGWGAPGVKPYDPNAPPPTTPGGLMGRLKAFGKGGRRAGTETGPVTPGAAHTTGPTTPADVLQHPSPKTPLQTLFSSPLNPPSSSEAPTIAMPSATSILIAEECSSGWTTLYRGQVSSTGTDGHILEEVMPFWLLEYLLVNKIPPVPTVKVSFVLLPYRSKDPNEEPLPELLNVSQSKLTASRFLRVRKLTHHVQDKLDKINAAGSHATTPRSSLDARSLKLSRIDSESRPRPEDQFEIICNDTVLSMDMTLASVRQYVWRQSSELVMHYRKKKHAATTPAVPKIPLAHATPENHHAADPPTSSS</sequence>
<feature type="compositionally biased region" description="Polar residues" evidence="5">
    <location>
        <begin position="774"/>
        <end position="807"/>
    </location>
</feature>
<feature type="compositionally biased region" description="Basic and acidic residues" evidence="5">
    <location>
        <begin position="715"/>
        <end position="728"/>
    </location>
</feature>
<dbReference type="InterPro" id="IPR020472">
    <property type="entry name" value="WD40_PAC1"/>
</dbReference>
<feature type="compositionally biased region" description="Low complexity" evidence="5">
    <location>
        <begin position="820"/>
        <end position="829"/>
    </location>
</feature>
<feature type="region of interest" description="Disordered" evidence="5">
    <location>
        <begin position="1042"/>
        <end position="1070"/>
    </location>
</feature>
<evidence type="ECO:0000256" key="2">
    <source>
        <dbReference type="ARBA" id="ARBA00022574"/>
    </source>
</evidence>
<dbReference type="InterPro" id="IPR001680">
    <property type="entry name" value="WD40_rpt"/>
</dbReference>
<feature type="compositionally biased region" description="Low complexity" evidence="5">
    <location>
        <begin position="883"/>
        <end position="900"/>
    </location>
</feature>
<evidence type="ECO:0000313" key="7">
    <source>
        <dbReference type="Proteomes" id="UP000053257"/>
    </source>
</evidence>
<keyword evidence="2 4" id="KW-0853">WD repeat</keyword>
<dbReference type="Pfam" id="PF11816">
    <property type="entry name" value="DUF3337"/>
    <property type="match status" value="1"/>
</dbReference>
<feature type="region of interest" description="Disordered" evidence="5">
    <location>
        <begin position="774"/>
        <end position="901"/>
    </location>
</feature>
<protein>
    <submittedName>
        <fullName evidence="6">Uncharacterized protein</fullName>
    </submittedName>
</protein>
<dbReference type="SUPFAM" id="SSF50978">
    <property type="entry name" value="WD40 repeat-like"/>
    <property type="match status" value="1"/>
</dbReference>
<feature type="compositionally biased region" description="Polar residues" evidence="5">
    <location>
        <begin position="729"/>
        <end position="744"/>
    </location>
</feature>
<accession>A0A0C3NKK0</accession>
<dbReference type="InterPro" id="IPR036322">
    <property type="entry name" value="WD40_repeat_dom_sf"/>
</dbReference>
<reference evidence="6 7" key="1">
    <citation type="journal article" date="2014" name="PLoS Genet.">
        <title>Analysis of the Phlebiopsis gigantea genome, transcriptome and secretome provides insight into its pioneer colonization strategies of wood.</title>
        <authorList>
            <person name="Hori C."/>
            <person name="Ishida T."/>
            <person name="Igarashi K."/>
            <person name="Samejima M."/>
            <person name="Suzuki H."/>
            <person name="Master E."/>
            <person name="Ferreira P."/>
            <person name="Ruiz-Duenas F.J."/>
            <person name="Held B."/>
            <person name="Canessa P."/>
            <person name="Larrondo L.F."/>
            <person name="Schmoll M."/>
            <person name="Druzhinina I.S."/>
            <person name="Kubicek C.P."/>
            <person name="Gaskell J.A."/>
            <person name="Kersten P."/>
            <person name="St John F."/>
            <person name="Glasner J."/>
            <person name="Sabat G."/>
            <person name="Splinter BonDurant S."/>
            <person name="Syed K."/>
            <person name="Yadav J."/>
            <person name="Mgbeahuruike A.C."/>
            <person name="Kovalchuk A."/>
            <person name="Asiegbu F.O."/>
            <person name="Lackner G."/>
            <person name="Hoffmeister D."/>
            <person name="Rencoret J."/>
            <person name="Gutierrez A."/>
            <person name="Sun H."/>
            <person name="Lindquist E."/>
            <person name="Barry K."/>
            <person name="Riley R."/>
            <person name="Grigoriev I.V."/>
            <person name="Henrissat B."/>
            <person name="Kues U."/>
            <person name="Berka R.M."/>
            <person name="Martinez A.T."/>
            <person name="Covert S.F."/>
            <person name="Blanchette R.A."/>
            <person name="Cullen D."/>
        </authorList>
    </citation>
    <scope>NUCLEOTIDE SEQUENCE [LARGE SCALE GENOMIC DNA]</scope>
    <source>
        <strain evidence="6 7">11061_1 CR5-6</strain>
    </source>
</reference>
<feature type="repeat" description="WD" evidence="4">
    <location>
        <begin position="189"/>
        <end position="230"/>
    </location>
</feature>
<dbReference type="STRING" id="745531.A0A0C3NKK0"/>
<dbReference type="Proteomes" id="UP000053257">
    <property type="component" value="Unassembled WGS sequence"/>
</dbReference>
<name>A0A0C3NKK0_PHLG1</name>
<dbReference type="PANTHER" id="PTHR19862">
    <property type="entry name" value="WD REPEAT-CONTAINING PROTEIN 48"/>
    <property type="match status" value="1"/>
</dbReference>
<feature type="repeat" description="WD" evidence="4">
    <location>
        <begin position="140"/>
        <end position="172"/>
    </location>
</feature>
<dbReference type="CDD" id="cd00200">
    <property type="entry name" value="WD40"/>
    <property type="match status" value="1"/>
</dbReference>
<dbReference type="InterPro" id="IPR021772">
    <property type="entry name" value="WDR48/Bun107"/>
</dbReference>
<feature type="compositionally biased region" description="Polar residues" evidence="5">
    <location>
        <begin position="374"/>
        <end position="386"/>
    </location>
</feature>
<keyword evidence="7" id="KW-1185">Reference proteome</keyword>
<keyword evidence="3" id="KW-0677">Repeat</keyword>
<dbReference type="OrthoDB" id="2421129at2759"/>
<feature type="region of interest" description="Disordered" evidence="5">
    <location>
        <begin position="1118"/>
        <end position="1146"/>
    </location>
</feature>
<dbReference type="InterPro" id="IPR015943">
    <property type="entry name" value="WD40/YVTN_repeat-like_dom_sf"/>
</dbReference>
<feature type="repeat" description="WD" evidence="4">
    <location>
        <begin position="96"/>
        <end position="128"/>
    </location>
</feature>
<proteinExistence type="inferred from homology"/>
<evidence type="ECO:0000256" key="4">
    <source>
        <dbReference type="PROSITE-ProRule" id="PRU00221"/>
    </source>
</evidence>
<feature type="repeat" description="WD" evidence="4">
    <location>
        <begin position="231"/>
        <end position="272"/>
    </location>
</feature>
<dbReference type="AlphaFoldDB" id="A0A0C3NKK0"/>
<evidence type="ECO:0000256" key="1">
    <source>
        <dbReference type="ARBA" id="ARBA00006917"/>
    </source>
</evidence>
<dbReference type="PANTHER" id="PTHR19862:SF14">
    <property type="entry name" value="WD REPEAT-CONTAINING PROTEIN 48"/>
    <property type="match status" value="1"/>
</dbReference>
<dbReference type="GO" id="GO:0000724">
    <property type="term" value="P:double-strand break repair via homologous recombination"/>
    <property type="evidence" value="ECO:0007669"/>
    <property type="project" value="TreeGrafter"/>
</dbReference>
<feature type="region of interest" description="Disordered" evidence="5">
    <location>
        <begin position="582"/>
        <end position="603"/>
    </location>
</feature>
<dbReference type="CDD" id="cd17041">
    <property type="entry name" value="Ubl_WDR48"/>
    <property type="match status" value="1"/>
</dbReference>